<name>A0A150X4R9_9BACT</name>
<dbReference type="OrthoDB" id="980323at2"/>
<dbReference type="AlphaFoldDB" id="A0A150X4R9"/>
<accession>A0A150X4R9</accession>
<dbReference type="RefSeq" id="WP_068222468.1">
    <property type="nucleotide sequence ID" value="NZ_CP139724.1"/>
</dbReference>
<sequence>MNWKKGRGKLGIFEPLMGEWIAEENSDDRPKLSCKRKFTKTLQGKYVELRAHWKSDNLDYEDLTLFGVNRDKEVNFWSFQSDGKQALGHLATAEDIHPEALCFEAQMPGGYARQVYWPDEHEGFHWVVESKTKKGWNRFVHHHYLPFS</sequence>
<organism evidence="1 2">
    <name type="scientific">Roseivirga spongicola</name>
    <dbReference type="NCBI Taxonomy" id="333140"/>
    <lineage>
        <taxon>Bacteria</taxon>
        <taxon>Pseudomonadati</taxon>
        <taxon>Bacteroidota</taxon>
        <taxon>Cytophagia</taxon>
        <taxon>Cytophagales</taxon>
        <taxon>Roseivirgaceae</taxon>
        <taxon>Roseivirga</taxon>
    </lineage>
</organism>
<gene>
    <name evidence="1" type="ORF">AWW68_13675</name>
</gene>
<keyword evidence="2" id="KW-1185">Reference proteome</keyword>
<evidence type="ECO:0008006" key="3">
    <source>
        <dbReference type="Google" id="ProtNLM"/>
    </source>
</evidence>
<comment type="caution">
    <text evidence="1">The sequence shown here is derived from an EMBL/GenBank/DDBJ whole genome shotgun (WGS) entry which is preliminary data.</text>
</comment>
<dbReference type="STRING" id="333140.AWW68_13675"/>
<proteinExistence type="predicted"/>
<dbReference type="Proteomes" id="UP000075606">
    <property type="component" value="Unassembled WGS sequence"/>
</dbReference>
<protein>
    <recommendedName>
        <fullName evidence="3">DUF1579 domain-containing protein</fullName>
    </recommendedName>
</protein>
<dbReference type="EMBL" id="LRPC01000028">
    <property type="protein sequence ID" value="KYG73727.1"/>
    <property type="molecule type" value="Genomic_DNA"/>
</dbReference>
<evidence type="ECO:0000313" key="2">
    <source>
        <dbReference type="Proteomes" id="UP000075606"/>
    </source>
</evidence>
<evidence type="ECO:0000313" key="1">
    <source>
        <dbReference type="EMBL" id="KYG73727.1"/>
    </source>
</evidence>
<reference evidence="1 2" key="1">
    <citation type="submission" date="2016-01" db="EMBL/GenBank/DDBJ databases">
        <title>Genome sequencing of Roseivirga spongicola UST030701-084.</title>
        <authorList>
            <person name="Selvaratnam C."/>
            <person name="Thevarajoo S."/>
            <person name="Goh K.M."/>
            <person name="Ee R."/>
            <person name="Chan K.-G."/>
            <person name="Chong C.S."/>
        </authorList>
    </citation>
    <scope>NUCLEOTIDE SEQUENCE [LARGE SCALE GENOMIC DNA]</scope>
    <source>
        <strain evidence="1 2">UST030701-084</strain>
    </source>
</reference>